<dbReference type="PROSITE" id="PS50908">
    <property type="entry name" value="RWD"/>
    <property type="match status" value="1"/>
</dbReference>
<dbReference type="SUPFAM" id="SSF54495">
    <property type="entry name" value="UBC-like"/>
    <property type="match status" value="1"/>
</dbReference>
<reference evidence="3 4" key="1">
    <citation type="journal article" date="2019" name="BMC Genomics">
        <title>Chromosome level assembly and comparative genome analysis confirm lager-brewing yeasts originated from a single hybridization.</title>
        <authorList>
            <person name="Salazar A.N."/>
            <person name="Gorter de Vries A.R."/>
            <person name="van den Broek M."/>
            <person name="Brouwers N."/>
            <person name="de la Torre Cortes P."/>
            <person name="Kuijpers N.G.A."/>
            <person name="Daran J.G."/>
            <person name="Abeel T."/>
        </authorList>
    </citation>
    <scope>NUCLEOTIDE SEQUENCE [LARGE SCALE GENOMIC DNA]</scope>
    <source>
        <strain evidence="3 4">CBS 1483</strain>
    </source>
</reference>
<organism evidence="3 4">
    <name type="scientific">Saccharomyces pastorianus</name>
    <name type="common">Lager yeast</name>
    <name type="synonym">Saccharomyces cerevisiae x Saccharomyces eubayanus</name>
    <dbReference type="NCBI Taxonomy" id="27292"/>
    <lineage>
        <taxon>Eukaryota</taxon>
        <taxon>Fungi</taxon>
        <taxon>Dikarya</taxon>
        <taxon>Ascomycota</taxon>
        <taxon>Saccharomycotina</taxon>
        <taxon>Saccharomycetes</taxon>
        <taxon>Saccharomycetales</taxon>
        <taxon>Saccharomycetaceae</taxon>
        <taxon>Saccharomyces</taxon>
    </lineage>
</organism>
<dbReference type="EMBL" id="CP048999">
    <property type="protein sequence ID" value="QID83488.1"/>
    <property type="molecule type" value="Genomic_DNA"/>
</dbReference>
<dbReference type="OrthoDB" id="277175at2759"/>
<gene>
    <name evidence="3" type="primary">GIR2_2</name>
    <name evidence="3" type="ORF">GRS66_005953</name>
</gene>
<dbReference type="AlphaFoldDB" id="A0A6C1E2F4"/>
<evidence type="ECO:0000313" key="4">
    <source>
        <dbReference type="Proteomes" id="UP000501346"/>
    </source>
</evidence>
<feature type="domain" description="RWD" evidence="2">
    <location>
        <begin position="9"/>
        <end position="166"/>
    </location>
</feature>
<protein>
    <submittedName>
        <fullName evidence="3">Protein gir2</fullName>
    </submittedName>
</protein>
<evidence type="ECO:0000256" key="1">
    <source>
        <dbReference type="SAM" id="MobiDB-lite"/>
    </source>
</evidence>
<feature type="region of interest" description="Disordered" evidence="1">
    <location>
        <begin position="83"/>
        <end position="110"/>
    </location>
</feature>
<sequence>MDYKEEQTQELEVLESIYPDELRITNDEYPKIKFEVDIKLELDTGESTSPLTKEHIITAKFKLPENYPDEPCTISLEAQEVALNEGQEDEDEEEDENEEEEEEDEYDDNGNKILKKFQNLPDTVSFKGYLPELTVKLETQIETDMLLGMQMCFALISSIKENCEQWYSEELGKLEKQHEWESQEREKKEQAKFHGTKVTRETYLEWRSNFRKELKLDERDQVRRTKAHHGKLTGKQMFEQGVVGTGDDFIEEDGTSVDDVSKALADTELVNQ</sequence>
<feature type="compositionally biased region" description="Acidic residues" evidence="1">
    <location>
        <begin position="86"/>
        <end position="108"/>
    </location>
</feature>
<name>A0A6C1E2F4_SACPS</name>
<accession>A0A6C1E2F4</accession>
<proteinExistence type="predicted"/>
<evidence type="ECO:0000259" key="2">
    <source>
        <dbReference type="PROSITE" id="PS50908"/>
    </source>
</evidence>
<dbReference type="SMART" id="SM00591">
    <property type="entry name" value="RWD"/>
    <property type="match status" value="1"/>
</dbReference>
<evidence type="ECO:0000313" key="3">
    <source>
        <dbReference type="EMBL" id="QID83488.1"/>
    </source>
</evidence>
<dbReference type="PANTHER" id="PTHR12292">
    <property type="entry name" value="RWD DOMAIN-CONTAINING PROTEIN"/>
    <property type="match status" value="1"/>
</dbReference>
<keyword evidence="4" id="KW-1185">Reference proteome</keyword>
<dbReference type="Proteomes" id="UP000501346">
    <property type="component" value="Chromosome SeII-SeIV"/>
</dbReference>
<dbReference type="InterPro" id="IPR006575">
    <property type="entry name" value="RWD_dom"/>
</dbReference>
<dbReference type="CDD" id="cd23824">
    <property type="entry name" value="RWD_ScGIR2-like"/>
    <property type="match status" value="1"/>
</dbReference>
<dbReference type="InterPro" id="IPR016135">
    <property type="entry name" value="UBQ-conjugating_enzyme/RWD"/>
</dbReference>
<dbReference type="Gene3D" id="3.10.110.10">
    <property type="entry name" value="Ubiquitin Conjugating Enzyme"/>
    <property type="match status" value="1"/>
</dbReference>
<dbReference type="Pfam" id="PF05773">
    <property type="entry name" value="RWD"/>
    <property type="match status" value="1"/>
</dbReference>
<dbReference type="InterPro" id="IPR040213">
    <property type="entry name" value="GIR2-like"/>
</dbReference>